<feature type="transmembrane region" description="Helical" evidence="1">
    <location>
        <begin position="308"/>
        <end position="326"/>
    </location>
</feature>
<dbReference type="EMBL" id="SLUO01000003">
    <property type="protein sequence ID" value="TCL60119.1"/>
    <property type="molecule type" value="Genomic_DNA"/>
</dbReference>
<feature type="transmembrane region" description="Helical" evidence="1">
    <location>
        <begin position="395"/>
        <end position="412"/>
    </location>
</feature>
<feature type="transmembrane region" description="Helical" evidence="1">
    <location>
        <begin position="6"/>
        <end position="27"/>
    </location>
</feature>
<dbReference type="AlphaFoldDB" id="A0A4R1R3X8"/>
<feature type="transmembrane region" description="Helical" evidence="1">
    <location>
        <begin position="276"/>
        <end position="302"/>
    </location>
</feature>
<keyword evidence="1" id="KW-0812">Transmembrane</keyword>
<protein>
    <submittedName>
        <fullName evidence="2">Uncharacterized protein YhfT</fullName>
    </submittedName>
</protein>
<evidence type="ECO:0000256" key="1">
    <source>
        <dbReference type="SAM" id="Phobius"/>
    </source>
</evidence>
<dbReference type="Proteomes" id="UP000295718">
    <property type="component" value="Unassembled WGS sequence"/>
</dbReference>
<feature type="transmembrane region" description="Helical" evidence="1">
    <location>
        <begin position="48"/>
        <end position="67"/>
    </location>
</feature>
<evidence type="ECO:0000313" key="3">
    <source>
        <dbReference type="Proteomes" id="UP000295718"/>
    </source>
</evidence>
<comment type="caution">
    <text evidence="2">The sequence shown here is derived from an EMBL/GenBank/DDBJ whole genome shotgun (WGS) entry which is preliminary data.</text>
</comment>
<dbReference type="STRING" id="1469948.GCA_000732725_00749"/>
<feature type="transmembrane region" description="Helical" evidence="1">
    <location>
        <begin position="356"/>
        <end position="383"/>
    </location>
</feature>
<accession>A0A4R1R3X8</accession>
<dbReference type="RefSeq" id="WP_031389506.1">
    <property type="nucleotide sequence ID" value="NZ_JPNB01000001.1"/>
</dbReference>
<sequence length="418" mass="45155">MNFFEISMVMILCGVTALISHMGMAVFQDGLRPIVPECTEGRMKRKELKSIAFGLSVGFIGSVGLVHTLATGLLNPWLLFLATDILGIMARRKWTAFLYGGIWGAVCSIGIVLLFETISSLPVDIIGSLDVLSKLSFIGFSLFPIVAVYGQHGARKGMFSTAVIGMAGLLSKIALNIDPLIIITVTGICLLYIYSFTKDIKEKTNRNIQYYDEFTDNYKKLKKNAVWLMLCGGIISAVAGMGIFGGSEVSIYILAQQDKTARIFASTAELIRSLGFIPLITTAAVTTGVYGVAGFTLCYSIGYLIPHPAAAGVAGALVILLELLSLKGIDRFFTKFPSVRETSDHIRSSMMTVMEFTLLIGSMMAVFKMGGYLGFILGAGFYFINEATGKKVMKIAIGPLSVIAAGIVLNILKFTQLI</sequence>
<feature type="transmembrane region" description="Helical" evidence="1">
    <location>
        <begin position="226"/>
        <end position="255"/>
    </location>
</feature>
<feature type="transmembrane region" description="Helical" evidence="1">
    <location>
        <begin position="135"/>
        <end position="152"/>
    </location>
</feature>
<dbReference type="Pfam" id="PF10797">
    <property type="entry name" value="YhfT"/>
    <property type="match status" value="1"/>
</dbReference>
<evidence type="ECO:0000313" key="2">
    <source>
        <dbReference type="EMBL" id="TCL60119.1"/>
    </source>
</evidence>
<reference evidence="2 3" key="1">
    <citation type="submission" date="2019-03" db="EMBL/GenBank/DDBJ databases">
        <title>Genomic Encyclopedia of Type Strains, Phase IV (KMG-IV): sequencing the most valuable type-strain genomes for metagenomic binning, comparative biology and taxonomic classification.</title>
        <authorList>
            <person name="Goeker M."/>
        </authorList>
    </citation>
    <scope>NUCLEOTIDE SEQUENCE [LARGE SCALE GENOMIC DNA]</scope>
    <source>
        <strain evidence="2 3">DSM 100556</strain>
    </source>
</reference>
<feature type="transmembrane region" description="Helical" evidence="1">
    <location>
        <begin position="173"/>
        <end position="194"/>
    </location>
</feature>
<dbReference type="InterPro" id="IPR019733">
    <property type="entry name" value="Uncharacterised_YhfT"/>
</dbReference>
<keyword evidence="3" id="KW-1185">Reference proteome</keyword>
<name>A0A4R1R3X8_9FIRM</name>
<keyword evidence="1" id="KW-1133">Transmembrane helix</keyword>
<gene>
    <name evidence="2" type="ORF">EDD76_103312</name>
</gene>
<feature type="transmembrane region" description="Helical" evidence="1">
    <location>
        <begin position="97"/>
        <end position="115"/>
    </location>
</feature>
<organism evidence="2 3">
    <name type="scientific">Kineothrix alysoides</name>
    <dbReference type="NCBI Taxonomy" id="1469948"/>
    <lineage>
        <taxon>Bacteria</taxon>
        <taxon>Bacillati</taxon>
        <taxon>Bacillota</taxon>
        <taxon>Clostridia</taxon>
        <taxon>Lachnospirales</taxon>
        <taxon>Lachnospiraceae</taxon>
        <taxon>Kineothrix</taxon>
    </lineage>
</organism>
<keyword evidence="1" id="KW-0472">Membrane</keyword>
<proteinExistence type="predicted"/>